<gene>
    <name evidence="1" type="ORF">AMON00008_LOCUS2366</name>
</gene>
<sequence length="190" mass="21642">MCPHFGDMSGAYQSNHSDFIAANHANLQADNAWFWRDEYGDLGCGILDWGGFARAPFTMRFTGCLSGADADLLLAHIEGICQAYVDEYHRCGGPKVSTEEVLLRYHLAYITAIYDLFRFVEDHVYAETPREKFLSFSGPLDPEFQERFYTRCGSMPTINAFTYYIRKGNMKALFDEWFNGAGKPFLTVYA</sequence>
<reference evidence="1" key="1">
    <citation type="submission" date="2021-01" db="EMBL/GenBank/DDBJ databases">
        <authorList>
            <person name="Corre E."/>
            <person name="Pelletier E."/>
            <person name="Niang G."/>
            <person name="Scheremetjew M."/>
            <person name="Finn R."/>
            <person name="Kale V."/>
            <person name="Holt S."/>
            <person name="Cochrane G."/>
            <person name="Meng A."/>
            <person name="Brown T."/>
            <person name="Cohen L."/>
        </authorList>
    </citation>
    <scope>NUCLEOTIDE SEQUENCE</scope>
    <source>
        <strain evidence="1">CCMP3105</strain>
    </source>
</reference>
<dbReference type="EMBL" id="HBNR01003342">
    <property type="protein sequence ID" value="CAE4562747.1"/>
    <property type="molecule type" value="Transcribed_RNA"/>
</dbReference>
<name>A0A7S4V3V1_9DINO</name>
<dbReference type="AlphaFoldDB" id="A0A7S4V3V1"/>
<protein>
    <submittedName>
        <fullName evidence="1">Uncharacterized protein</fullName>
    </submittedName>
</protein>
<proteinExistence type="predicted"/>
<accession>A0A7S4V3V1</accession>
<organism evidence="1">
    <name type="scientific">Alexandrium monilatum</name>
    <dbReference type="NCBI Taxonomy" id="311494"/>
    <lineage>
        <taxon>Eukaryota</taxon>
        <taxon>Sar</taxon>
        <taxon>Alveolata</taxon>
        <taxon>Dinophyceae</taxon>
        <taxon>Gonyaulacales</taxon>
        <taxon>Pyrocystaceae</taxon>
        <taxon>Alexandrium</taxon>
    </lineage>
</organism>
<evidence type="ECO:0000313" key="1">
    <source>
        <dbReference type="EMBL" id="CAE4562747.1"/>
    </source>
</evidence>